<keyword evidence="3" id="KW-1185">Reference proteome</keyword>
<dbReference type="Proteomes" id="UP000663829">
    <property type="component" value="Unassembled WGS sequence"/>
</dbReference>
<dbReference type="EMBL" id="CAJOBC010013399">
    <property type="protein sequence ID" value="CAF4015663.1"/>
    <property type="molecule type" value="Genomic_DNA"/>
</dbReference>
<evidence type="ECO:0000313" key="1">
    <source>
        <dbReference type="EMBL" id="CAF1248261.1"/>
    </source>
</evidence>
<reference evidence="1" key="1">
    <citation type="submission" date="2021-02" db="EMBL/GenBank/DDBJ databases">
        <authorList>
            <person name="Nowell W R."/>
        </authorList>
    </citation>
    <scope>NUCLEOTIDE SEQUENCE</scope>
</reference>
<dbReference type="Proteomes" id="UP000681722">
    <property type="component" value="Unassembled WGS sequence"/>
</dbReference>
<feature type="non-terminal residue" evidence="1">
    <location>
        <position position="1"/>
    </location>
</feature>
<comment type="caution">
    <text evidence="1">The sequence shown here is derived from an EMBL/GenBank/DDBJ whole genome shotgun (WGS) entry which is preliminary data.</text>
</comment>
<dbReference type="AlphaFoldDB" id="A0A814ZTQ2"/>
<gene>
    <name evidence="1" type="ORF">GPM918_LOCUS26001</name>
    <name evidence="2" type="ORF">SRO942_LOCUS26076</name>
</gene>
<proteinExistence type="predicted"/>
<protein>
    <submittedName>
        <fullName evidence="1">Uncharacterized protein</fullName>
    </submittedName>
</protein>
<evidence type="ECO:0000313" key="2">
    <source>
        <dbReference type="EMBL" id="CAF4015663.1"/>
    </source>
</evidence>
<organism evidence="1 3">
    <name type="scientific">Didymodactylos carnosus</name>
    <dbReference type="NCBI Taxonomy" id="1234261"/>
    <lineage>
        <taxon>Eukaryota</taxon>
        <taxon>Metazoa</taxon>
        <taxon>Spiralia</taxon>
        <taxon>Gnathifera</taxon>
        <taxon>Rotifera</taxon>
        <taxon>Eurotatoria</taxon>
        <taxon>Bdelloidea</taxon>
        <taxon>Philodinida</taxon>
        <taxon>Philodinidae</taxon>
        <taxon>Didymodactylos</taxon>
    </lineage>
</organism>
<accession>A0A814ZTQ2</accession>
<name>A0A814ZTQ2_9BILA</name>
<sequence length="48" mass="5663">YHNKNNHHLMRVTLSDEIKVERDIENNHLPYGTMFESNIGQIRPSSNI</sequence>
<evidence type="ECO:0000313" key="3">
    <source>
        <dbReference type="Proteomes" id="UP000663829"/>
    </source>
</evidence>
<dbReference type="EMBL" id="CAJNOQ010010304">
    <property type="protein sequence ID" value="CAF1248261.1"/>
    <property type="molecule type" value="Genomic_DNA"/>
</dbReference>